<dbReference type="GeneID" id="55535375"/>
<keyword evidence="1" id="KW-1133">Transmembrane helix</keyword>
<accession>A0AAN1MQB3</accession>
<organism evidence="2 3">
    <name type="scientific">Paraburkholderia hospita</name>
    <dbReference type="NCBI Taxonomy" id="169430"/>
    <lineage>
        <taxon>Bacteria</taxon>
        <taxon>Pseudomonadati</taxon>
        <taxon>Pseudomonadota</taxon>
        <taxon>Betaproteobacteria</taxon>
        <taxon>Burkholderiales</taxon>
        <taxon>Burkholderiaceae</taxon>
        <taxon>Paraburkholderia</taxon>
    </lineage>
</organism>
<feature type="transmembrane region" description="Helical" evidence="1">
    <location>
        <begin position="35"/>
        <end position="57"/>
    </location>
</feature>
<dbReference type="Proteomes" id="UP000236649">
    <property type="component" value="Chromosome 4"/>
</dbReference>
<keyword evidence="1" id="KW-0812">Transmembrane</keyword>
<gene>
    <name evidence="2" type="ORF">C2L64_44530</name>
</gene>
<protein>
    <submittedName>
        <fullName evidence="2">Uncharacterized protein</fullName>
    </submittedName>
</protein>
<sequence length="107" mass="12429">MIDLFLFPIAAATMVLWAVWRVLSPLAQAHHWPTWLSLAVMATVIAASVVLSMLADLRREIRDRQLRRRKDVMQQRYPLCHVTLLSSGKWFLTDKATGREYRPDESH</sequence>
<evidence type="ECO:0000313" key="3">
    <source>
        <dbReference type="Proteomes" id="UP000236649"/>
    </source>
</evidence>
<dbReference type="KEGG" id="phs:C2L64_44530"/>
<dbReference type="AlphaFoldDB" id="A0AAN1MQB3"/>
<dbReference type="RefSeq" id="WP_103153781.1">
    <property type="nucleotide sequence ID" value="NZ_CP026108.1"/>
</dbReference>
<keyword evidence="1" id="KW-0472">Membrane</keyword>
<evidence type="ECO:0000256" key="1">
    <source>
        <dbReference type="SAM" id="Phobius"/>
    </source>
</evidence>
<name>A0AAN1MQB3_9BURK</name>
<proteinExistence type="predicted"/>
<feature type="transmembrane region" description="Helical" evidence="1">
    <location>
        <begin position="5"/>
        <end position="23"/>
    </location>
</feature>
<dbReference type="EMBL" id="CP026108">
    <property type="protein sequence ID" value="AUT75459.1"/>
    <property type="molecule type" value="Genomic_DNA"/>
</dbReference>
<reference evidence="2 3" key="1">
    <citation type="submission" date="2018-01" db="EMBL/GenBank/DDBJ databases">
        <title>Species boundaries and ecological features among Paraburkholderia terrae DSMZ17804T, P. hospita DSMZ17164T and P. caribensis DSMZ13236T.</title>
        <authorList>
            <person name="Pratama A.A."/>
        </authorList>
    </citation>
    <scope>NUCLEOTIDE SEQUENCE [LARGE SCALE GENOMIC DNA]</scope>
    <source>
        <strain evidence="2 3">DSM 17164</strain>
    </source>
</reference>
<evidence type="ECO:0000313" key="2">
    <source>
        <dbReference type="EMBL" id="AUT75459.1"/>
    </source>
</evidence>